<dbReference type="AlphaFoldDB" id="I8T1Q6"/>
<dbReference type="STRING" id="1172194.WQQ_42850"/>
<evidence type="ECO:0000313" key="3">
    <source>
        <dbReference type="Proteomes" id="UP000003704"/>
    </source>
</evidence>
<sequence length="353" mass="39478">MRPLSRLGGLLLACAFGFASAQEPSTGSGTGFDPIARRYELGHGLPLGDTGAVLGGYGTISAGDDRDTDWRVGVDSLSAFLWWDNGGSWHFFSETELEDSLVAEPGRFTSKEAEVELERFYVDYTPADALKFRVGKFLTPVGRWNLIHASPLVWTTARPLITETTFPTNATGLMVYGTLPFTANGVEYSLYYSPGTELARDRDIDTFEDAFGGRLVLSPLPHTELGLSYANFEQRQSPDDRKNLYGIDFAWSRWRWEVSGEFHYRVTSSRFEDRDEQGLYVQAVAPLTARWYAVARYETFRRSGAERDINVYLGGVNFRPRPAVVLKAEYSSATDTDDIEVRDGLLFSLAVLF</sequence>
<proteinExistence type="predicted"/>
<dbReference type="InterPro" id="IPR023614">
    <property type="entry name" value="Porin_dom_sf"/>
</dbReference>
<name>I8T1Q6_9GAMM</name>
<keyword evidence="1" id="KW-0732">Signal</keyword>
<reference evidence="2 3" key="1">
    <citation type="journal article" date="2012" name="J. Bacteriol.">
        <title>Genome Sequence of n-Alkane-Degrading Hydrocarboniphaga effusa Strain AP103T (ATCC BAA-332T).</title>
        <authorList>
            <person name="Chang H.K."/>
            <person name="Zylstra G.J."/>
            <person name="Chae J.C."/>
        </authorList>
    </citation>
    <scope>NUCLEOTIDE SEQUENCE [LARGE SCALE GENOMIC DNA]</scope>
    <source>
        <strain evidence="2 3">AP103</strain>
    </source>
</reference>
<gene>
    <name evidence="2" type="ORF">WQQ_42850</name>
</gene>
<accession>I8T1Q6</accession>
<comment type="caution">
    <text evidence="2">The sequence shown here is derived from an EMBL/GenBank/DDBJ whole genome shotgun (WGS) entry which is preliminary data.</text>
</comment>
<dbReference type="Proteomes" id="UP000003704">
    <property type="component" value="Unassembled WGS sequence"/>
</dbReference>
<dbReference type="OrthoDB" id="5571598at2"/>
<protein>
    <recommendedName>
        <fullName evidence="4">Porin domain-containing protein</fullName>
    </recommendedName>
</protein>
<feature type="chain" id="PRO_5003714358" description="Porin domain-containing protein" evidence="1">
    <location>
        <begin position="22"/>
        <end position="353"/>
    </location>
</feature>
<evidence type="ECO:0008006" key="4">
    <source>
        <dbReference type="Google" id="ProtNLM"/>
    </source>
</evidence>
<dbReference type="Gene3D" id="2.40.160.10">
    <property type="entry name" value="Porin"/>
    <property type="match status" value="1"/>
</dbReference>
<dbReference type="EMBL" id="AKGD01000004">
    <property type="protein sequence ID" value="EIT67850.1"/>
    <property type="molecule type" value="Genomic_DNA"/>
</dbReference>
<feature type="signal peptide" evidence="1">
    <location>
        <begin position="1"/>
        <end position="21"/>
    </location>
</feature>
<evidence type="ECO:0000313" key="2">
    <source>
        <dbReference type="EMBL" id="EIT67850.1"/>
    </source>
</evidence>
<evidence type="ECO:0000256" key="1">
    <source>
        <dbReference type="SAM" id="SignalP"/>
    </source>
</evidence>
<keyword evidence="3" id="KW-1185">Reference proteome</keyword>
<organism evidence="2 3">
    <name type="scientific">Hydrocarboniphaga effusa AP103</name>
    <dbReference type="NCBI Taxonomy" id="1172194"/>
    <lineage>
        <taxon>Bacteria</taxon>
        <taxon>Pseudomonadati</taxon>
        <taxon>Pseudomonadota</taxon>
        <taxon>Gammaproteobacteria</taxon>
        <taxon>Nevskiales</taxon>
        <taxon>Nevskiaceae</taxon>
        <taxon>Hydrocarboniphaga</taxon>
    </lineage>
</organism>
<dbReference type="RefSeq" id="WP_007187220.1">
    <property type="nucleotide sequence ID" value="NZ_AKGD01000004.1"/>
</dbReference>
<dbReference type="SUPFAM" id="SSF56935">
    <property type="entry name" value="Porins"/>
    <property type="match status" value="1"/>
</dbReference>